<reference evidence="2 3" key="1">
    <citation type="submission" date="2017-06" db="EMBL/GenBank/DDBJ databases">
        <title>Complete genome of Helicobacter apodemus.</title>
        <authorList>
            <person name="Cho S."/>
        </authorList>
    </citation>
    <scope>NUCLEOTIDE SEQUENCE [LARGE SCALE GENOMIC DNA]</scope>
    <source>
        <strain evidence="3">SNUVETPUB-15-01</strain>
    </source>
</reference>
<gene>
    <name evidence="2" type="ORF">CDV25_04890</name>
</gene>
<dbReference type="KEGG" id="had:CDV25_04890"/>
<organism evidence="2 3">
    <name type="scientific">Helicobacter apodemus</name>
    <dbReference type="NCBI Taxonomy" id="135569"/>
    <lineage>
        <taxon>Bacteria</taxon>
        <taxon>Pseudomonadati</taxon>
        <taxon>Campylobacterota</taxon>
        <taxon>Epsilonproteobacteria</taxon>
        <taxon>Campylobacterales</taxon>
        <taxon>Helicobacteraceae</taxon>
        <taxon>Helicobacter</taxon>
    </lineage>
</organism>
<accession>A0A2U8FDE1</accession>
<dbReference type="EMBL" id="CP021886">
    <property type="protein sequence ID" value="AWI34174.1"/>
    <property type="molecule type" value="Genomic_DNA"/>
</dbReference>
<dbReference type="AlphaFoldDB" id="A0A2U8FDE1"/>
<evidence type="ECO:0000313" key="2">
    <source>
        <dbReference type="EMBL" id="AWI34174.1"/>
    </source>
</evidence>
<dbReference type="Pfam" id="PF01930">
    <property type="entry name" value="Cas_Cas4"/>
    <property type="match status" value="1"/>
</dbReference>
<dbReference type="Proteomes" id="UP000244890">
    <property type="component" value="Chromosome"/>
</dbReference>
<dbReference type="InterPro" id="IPR011604">
    <property type="entry name" value="PDDEXK-like_dom_sf"/>
</dbReference>
<dbReference type="InterPro" id="IPR022765">
    <property type="entry name" value="Dna2/Cas4_DUF83"/>
</dbReference>
<evidence type="ECO:0000313" key="3">
    <source>
        <dbReference type="Proteomes" id="UP000244890"/>
    </source>
</evidence>
<proteinExistence type="predicted"/>
<dbReference type="InterPro" id="IPR011335">
    <property type="entry name" value="Restrct_endonuc-II-like"/>
</dbReference>
<sequence length="318" mass="36396">MEKRAINFKELWTKNFKEILEKESFENLGDRKLYVGSSDIAGCLRKAYLQKMNNKEISIEQSITFERGHLAEDLVKKGFGNIPFKEQYEVKNNDGSFRSHIDFLIESKDEAIIVECKSLSDSVESPYESWVLQVQFQMALLAQEKKNKKISACIVALNVNNGWHEFFWIQPNTSLQKIAMKKAEELRDAIELQIEPKAEAQGYCGLCPFNSDCPLRLNGCTHINEALKEEAKEILTLNETTRVLNERLDSLKKSFVDKLNNLEIKKLSVDNKILSLAGGITSTSLDINAWKQGNPQSYENVLKDFSKTTTRAKYLLIR</sequence>
<dbReference type="Gene3D" id="3.90.320.10">
    <property type="match status" value="1"/>
</dbReference>
<dbReference type="SUPFAM" id="SSF52980">
    <property type="entry name" value="Restriction endonuclease-like"/>
    <property type="match status" value="1"/>
</dbReference>
<protein>
    <recommendedName>
        <fullName evidence="1">DUF83 domain-containing protein</fullName>
    </recommendedName>
</protein>
<name>A0A2U8FDE1_9HELI</name>
<dbReference type="RefSeq" id="WP_108911013.1">
    <property type="nucleotide sequence ID" value="NZ_CP021886.1"/>
</dbReference>
<feature type="domain" description="DUF83" evidence="1">
    <location>
        <begin position="43"/>
        <end position="213"/>
    </location>
</feature>
<dbReference type="OrthoDB" id="5391691at2"/>
<evidence type="ECO:0000259" key="1">
    <source>
        <dbReference type="Pfam" id="PF01930"/>
    </source>
</evidence>